<dbReference type="SUPFAM" id="SSF52799">
    <property type="entry name" value="(Phosphotyrosine protein) phosphatases II"/>
    <property type="match status" value="1"/>
</dbReference>
<reference evidence="4" key="1">
    <citation type="submission" date="2022-10" db="EMBL/GenBank/DDBJ databases">
        <title>Genome assembly of Pristionchus species.</title>
        <authorList>
            <person name="Yoshida K."/>
            <person name="Sommer R.J."/>
        </authorList>
    </citation>
    <scope>NUCLEOTIDE SEQUENCE [LARGE SCALE GENOMIC DNA]</scope>
    <source>
        <strain evidence="4">RS5460</strain>
    </source>
</reference>
<sequence>QQRKKKTGKTEDGGDGTDDDGTQVDASAKNRRKKSSQGAGGATKRKRANTTLNENAYKNAFKEFVANSSKIGIQGLLAEFDDIKKQTQAIGTTPKIAFDAHPDKNRYKDVFCVDGSRVVLKEGSHDYIHANWVEFNDFWRMVWQEKCKSIVMLCNIVE</sequence>
<accession>A0AAN5DDK9</accession>
<dbReference type="AlphaFoldDB" id="A0AAN5DDK9"/>
<dbReference type="GO" id="GO:0004725">
    <property type="term" value="F:protein tyrosine phosphatase activity"/>
    <property type="evidence" value="ECO:0007669"/>
    <property type="project" value="InterPro"/>
</dbReference>
<evidence type="ECO:0000256" key="1">
    <source>
        <dbReference type="SAM" id="MobiDB-lite"/>
    </source>
</evidence>
<dbReference type="PANTHER" id="PTHR46163">
    <property type="entry name" value="TYROSINE-PROTEIN PHOSPHATASE-RELATED"/>
    <property type="match status" value="1"/>
</dbReference>
<feature type="compositionally biased region" description="Acidic residues" evidence="1">
    <location>
        <begin position="13"/>
        <end position="22"/>
    </location>
</feature>
<evidence type="ECO:0000259" key="2">
    <source>
        <dbReference type="PROSITE" id="PS50055"/>
    </source>
</evidence>
<dbReference type="Proteomes" id="UP001328107">
    <property type="component" value="Unassembled WGS sequence"/>
</dbReference>
<dbReference type="EMBL" id="BTRK01000006">
    <property type="protein sequence ID" value="GMR60247.1"/>
    <property type="molecule type" value="Genomic_DNA"/>
</dbReference>
<proteinExistence type="predicted"/>
<name>A0AAN5DDK9_9BILA</name>
<dbReference type="InterPro" id="IPR000242">
    <property type="entry name" value="PTP_cat"/>
</dbReference>
<comment type="caution">
    <text evidence="3">The sequence shown here is derived from an EMBL/GenBank/DDBJ whole genome shotgun (WGS) entry which is preliminary data.</text>
</comment>
<keyword evidence="4" id="KW-1185">Reference proteome</keyword>
<feature type="non-terminal residue" evidence="3">
    <location>
        <position position="1"/>
    </location>
</feature>
<dbReference type="Pfam" id="PF00102">
    <property type="entry name" value="Y_phosphatase"/>
    <property type="match status" value="1"/>
</dbReference>
<dbReference type="Gene3D" id="3.90.190.10">
    <property type="entry name" value="Protein tyrosine phosphatase superfamily"/>
    <property type="match status" value="1"/>
</dbReference>
<feature type="region of interest" description="Disordered" evidence="1">
    <location>
        <begin position="1"/>
        <end position="51"/>
    </location>
</feature>
<protein>
    <recommendedName>
        <fullName evidence="2">Tyrosine-protein phosphatase domain-containing protein</fullName>
    </recommendedName>
</protein>
<dbReference type="InterPro" id="IPR052782">
    <property type="entry name" value="Oocyte-zygote_transition_reg"/>
</dbReference>
<dbReference type="InterPro" id="IPR029021">
    <property type="entry name" value="Prot-tyrosine_phosphatase-like"/>
</dbReference>
<dbReference type="PANTHER" id="PTHR46163:SF2">
    <property type="entry name" value="PROTEIN-TYROSINE PHOSPHATASE"/>
    <property type="match status" value="1"/>
</dbReference>
<evidence type="ECO:0000313" key="3">
    <source>
        <dbReference type="EMBL" id="GMR60247.1"/>
    </source>
</evidence>
<feature type="domain" description="Tyrosine-protein phosphatase" evidence="2">
    <location>
        <begin position="76"/>
        <end position="158"/>
    </location>
</feature>
<gene>
    <name evidence="3" type="ORF">PMAYCL1PPCAC_30442</name>
</gene>
<dbReference type="PROSITE" id="PS50055">
    <property type="entry name" value="TYR_PHOSPHATASE_PTP"/>
    <property type="match status" value="1"/>
</dbReference>
<organism evidence="3 4">
    <name type="scientific">Pristionchus mayeri</name>
    <dbReference type="NCBI Taxonomy" id="1317129"/>
    <lineage>
        <taxon>Eukaryota</taxon>
        <taxon>Metazoa</taxon>
        <taxon>Ecdysozoa</taxon>
        <taxon>Nematoda</taxon>
        <taxon>Chromadorea</taxon>
        <taxon>Rhabditida</taxon>
        <taxon>Rhabditina</taxon>
        <taxon>Diplogasteromorpha</taxon>
        <taxon>Diplogasteroidea</taxon>
        <taxon>Neodiplogasteridae</taxon>
        <taxon>Pristionchus</taxon>
    </lineage>
</organism>
<evidence type="ECO:0000313" key="4">
    <source>
        <dbReference type="Proteomes" id="UP001328107"/>
    </source>
</evidence>